<comment type="caution">
    <text evidence="1">The sequence shown here is derived from an EMBL/GenBank/DDBJ whole genome shotgun (WGS) entry which is preliminary data.</text>
</comment>
<reference evidence="1 3" key="2">
    <citation type="submission" date="2018-06" db="EMBL/GenBank/DDBJ databases">
        <title>Metagenomic assembly of (sub)arctic Cyanobacteria and their associated microbiome from non-axenic cultures.</title>
        <authorList>
            <person name="Baurain D."/>
        </authorList>
    </citation>
    <scope>NUCLEOTIDE SEQUENCE [LARGE SCALE GENOMIC DNA]</scope>
    <source>
        <strain evidence="1">ULC066bin1</strain>
    </source>
</reference>
<accession>A0A2W4XXF0</accession>
<sequence length="155" mass="17776">MITTSEIAPDLEQVPEIFTRHIGTWKGEYIKTDKQGHFSRSFVGSFTIAIAGNQYQQVNKYEYVDGSRLQLDFEGYFEDRILKMRSSSYSDFEAIAWDAGKDLVCFRANKTQDGALITFIETMTLLSENHRVRSTQAFKDGVFDGISFIEEMRIA</sequence>
<protein>
    <recommendedName>
        <fullName evidence="4">DUF3598 domain-containing protein</fullName>
    </recommendedName>
</protein>
<evidence type="ECO:0008006" key="4">
    <source>
        <dbReference type="Google" id="ProtNLM"/>
    </source>
</evidence>
<dbReference type="EMBL" id="QBML01000018">
    <property type="protein sequence ID" value="PZO39385.1"/>
    <property type="molecule type" value="Genomic_DNA"/>
</dbReference>
<dbReference type="EMBL" id="QBML01000018">
    <property type="protein sequence ID" value="PZO39405.1"/>
    <property type="molecule type" value="Genomic_DNA"/>
</dbReference>
<name>A0A2W4XXF0_9CYAN</name>
<reference evidence="1 3" key="1">
    <citation type="submission" date="2018-04" db="EMBL/GenBank/DDBJ databases">
        <authorList>
            <person name="Go L.Y."/>
            <person name="Mitchell J.A."/>
        </authorList>
    </citation>
    <scope>NUCLEOTIDE SEQUENCE [LARGE SCALE GENOMIC DNA]</scope>
    <source>
        <strain evidence="1">ULC066bin1</strain>
    </source>
</reference>
<dbReference type="InterPro" id="IPR012674">
    <property type="entry name" value="Calycin"/>
</dbReference>
<evidence type="ECO:0000313" key="2">
    <source>
        <dbReference type="EMBL" id="PZO39405.1"/>
    </source>
</evidence>
<dbReference type="Proteomes" id="UP000249467">
    <property type="component" value="Unassembled WGS sequence"/>
</dbReference>
<proteinExistence type="predicted"/>
<dbReference type="Gene3D" id="2.40.128.20">
    <property type="match status" value="1"/>
</dbReference>
<evidence type="ECO:0000313" key="3">
    <source>
        <dbReference type="Proteomes" id="UP000249467"/>
    </source>
</evidence>
<evidence type="ECO:0000313" key="1">
    <source>
        <dbReference type="EMBL" id="PZO39385.1"/>
    </source>
</evidence>
<dbReference type="AlphaFoldDB" id="A0A2W4XXF0"/>
<organism evidence="1 3">
    <name type="scientific">Pseudanabaena frigida</name>
    <dbReference type="NCBI Taxonomy" id="945775"/>
    <lineage>
        <taxon>Bacteria</taxon>
        <taxon>Bacillati</taxon>
        <taxon>Cyanobacteriota</taxon>
        <taxon>Cyanophyceae</taxon>
        <taxon>Pseudanabaenales</taxon>
        <taxon>Pseudanabaenaceae</taxon>
        <taxon>Pseudanabaena</taxon>
    </lineage>
</organism>
<gene>
    <name evidence="1" type="ORF">DCF19_14060</name>
    <name evidence="2" type="ORF">DCF19_14180</name>
</gene>